<comment type="subcellular location">
    <subcellularLocation>
        <location evidence="1">Membrane</location>
        <topology evidence="1">Multi-pass membrane protein</topology>
    </subcellularLocation>
</comment>
<keyword evidence="4 7" id="KW-0812">Transmembrane</keyword>
<dbReference type="Proteomes" id="UP000010472">
    <property type="component" value="Chromosome"/>
</dbReference>
<dbReference type="InterPro" id="IPR003362">
    <property type="entry name" value="Bact_transf"/>
</dbReference>
<gene>
    <name evidence="9" type="ORF">Cri9333_2787</name>
</gene>
<evidence type="ECO:0000256" key="6">
    <source>
        <dbReference type="ARBA" id="ARBA00023136"/>
    </source>
</evidence>
<evidence type="ECO:0000256" key="7">
    <source>
        <dbReference type="SAM" id="Phobius"/>
    </source>
</evidence>
<dbReference type="HOGENOM" id="CLU_024920_3_4_3"/>
<evidence type="ECO:0000313" key="9">
    <source>
        <dbReference type="EMBL" id="AFZ13633.1"/>
    </source>
</evidence>
<keyword evidence="10" id="KW-1185">Reference proteome</keyword>
<feature type="transmembrane region" description="Helical" evidence="7">
    <location>
        <begin position="97"/>
        <end position="118"/>
    </location>
</feature>
<evidence type="ECO:0000256" key="3">
    <source>
        <dbReference type="ARBA" id="ARBA00022679"/>
    </source>
</evidence>
<dbReference type="EC" id="2.7.8.6" evidence="9"/>
<proteinExistence type="inferred from homology"/>
<comment type="similarity">
    <text evidence="2">Belongs to the bacterial sugar transferase family.</text>
</comment>
<dbReference type="Pfam" id="PF02397">
    <property type="entry name" value="Bac_transf"/>
    <property type="match status" value="1"/>
</dbReference>
<dbReference type="AlphaFoldDB" id="K9VZT9"/>
<dbReference type="EMBL" id="CP003620">
    <property type="protein sequence ID" value="AFZ13633.1"/>
    <property type="molecule type" value="Genomic_DNA"/>
</dbReference>
<evidence type="ECO:0000259" key="8">
    <source>
        <dbReference type="Pfam" id="PF02397"/>
    </source>
</evidence>
<feature type="transmembrane region" description="Helical" evidence="7">
    <location>
        <begin position="26"/>
        <end position="47"/>
    </location>
</feature>
<dbReference type="OrthoDB" id="570875at2"/>
<protein>
    <submittedName>
        <fullName evidence="9">Exopolysaccharide biosynthesis polyprenyl glycosylphosphotransferase</fullName>
        <ecNumber evidence="9">2.7.8.6</ecNumber>
    </submittedName>
</protein>
<evidence type="ECO:0000256" key="1">
    <source>
        <dbReference type="ARBA" id="ARBA00004141"/>
    </source>
</evidence>
<dbReference type="PANTHER" id="PTHR30576">
    <property type="entry name" value="COLANIC BIOSYNTHESIS UDP-GLUCOSE LIPID CARRIER TRANSFERASE"/>
    <property type="match status" value="1"/>
</dbReference>
<feature type="transmembrane region" description="Helical" evidence="7">
    <location>
        <begin position="130"/>
        <end position="148"/>
    </location>
</feature>
<sequence>MTYSQLSEASLDLRAPVFSRVRKGGWWVRILTLFGCDYICLSIAWLIAESYISFEDFPWYTSRSSLGMLITILPQIAVMVIQGLYQTGRKRYDYFNIIKSLAFAHGLLLLILLCAKPVQFDSPSSLLLPWLLSIAFVCAGRFVVNATLEYMRDHKLIGSHPVFVICDPKEQEQYANFIKKENCYTIVGFDGYQALDRYNRKATIEQLNQLEVSEIFISWNAIKNRMFLCWLFQAAGITIHILPTEIKQIHKDVELSNIGGMPCMTFHCPLITGKDFWIKRVFDFCFASLFIILTSPVYVAIALAIKLDSSGPVFYKQTRVGLHGQTFEVWKFRTMHPDADKMQKELEDLNENKDGILFKMKDDPRVTRVGKFLRCYSLDELPQIFNVLRGEMSLIGPRPLATRDVANFSERHFIRQEVLPGITGWWQVSGRSDIVDFDQVMRLDLHYIENWSLWLDINILFKTVAVVLRKQGAY</sequence>
<dbReference type="STRING" id="1173022.Cri9333_2787"/>
<keyword evidence="5 7" id="KW-1133">Transmembrane helix</keyword>
<feature type="transmembrane region" description="Helical" evidence="7">
    <location>
        <begin position="284"/>
        <end position="305"/>
    </location>
</feature>
<keyword evidence="3 9" id="KW-0808">Transferase</keyword>
<dbReference type="GO" id="GO:0016020">
    <property type="term" value="C:membrane"/>
    <property type="evidence" value="ECO:0007669"/>
    <property type="project" value="UniProtKB-SubCell"/>
</dbReference>
<dbReference type="RefSeq" id="WP_015203743.1">
    <property type="nucleotide sequence ID" value="NC_019753.1"/>
</dbReference>
<dbReference type="PATRIC" id="fig|1173022.3.peg.3022"/>
<evidence type="ECO:0000313" key="10">
    <source>
        <dbReference type="Proteomes" id="UP000010472"/>
    </source>
</evidence>
<dbReference type="InterPro" id="IPR017475">
    <property type="entry name" value="EPS_sugar_tfrase"/>
</dbReference>
<organism evidence="9 10">
    <name type="scientific">Crinalium epipsammum PCC 9333</name>
    <dbReference type="NCBI Taxonomy" id="1173022"/>
    <lineage>
        <taxon>Bacteria</taxon>
        <taxon>Bacillati</taxon>
        <taxon>Cyanobacteriota</taxon>
        <taxon>Cyanophyceae</taxon>
        <taxon>Gomontiellales</taxon>
        <taxon>Gomontiellaceae</taxon>
        <taxon>Crinalium</taxon>
    </lineage>
</organism>
<evidence type="ECO:0000256" key="4">
    <source>
        <dbReference type="ARBA" id="ARBA00022692"/>
    </source>
</evidence>
<dbReference type="PANTHER" id="PTHR30576:SF23">
    <property type="entry name" value="GLUCOSYLTRANSFERASE"/>
    <property type="match status" value="1"/>
</dbReference>
<dbReference type="KEGG" id="cep:Cri9333_2787"/>
<name>K9VZT9_9CYAN</name>
<feature type="transmembrane region" description="Helical" evidence="7">
    <location>
        <begin position="67"/>
        <end position="85"/>
    </location>
</feature>
<feature type="domain" description="Bacterial sugar transferase" evidence="8">
    <location>
        <begin position="279"/>
        <end position="468"/>
    </location>
</feature>
<dbReference type="GO" id="GO:0047360">
    <property type="term" value="F:undecaprenyl-phosphate galactose phosphotransferase activity"/>
    <property type="evidence" value="ECO:0007669"/>
    <property type="project" value="UniProtKB-EC"/>
</dbReference>
<dbReference type="NCBIfam" id="TIGR03025">
    <property type="entry name" value="EPS_sugtrans"/>
    <property type="match status" value="1"/>
</dbReference>
<evidence type="ECO:0000256" key="2">
    <source>
        <dbReference type="ARBA" id="ARBA00006464"/>
    </source>
</evidence>
<keyword evidence="6 7" id="KW-0472">Membrane</keyword>
<reference evidence="9 10" key="1">
    <citation type="submission" date="2012-06" db="EMBL/GenBank/DDBJ databases">
        <title>Finished chromosome of genome of Crinalium epipsammum PCC 9333.</title>
        <authorList>
            <consortium name="US DOE Joint Genome Institute"/>
            <person name="Gugger M."/>
            <person name="Coursin T."/>
            <person name="Rippka R."/>
            <person name="Tandeau De Marsac N."/>
            <person name="Huntemann M."/>
            <person name="Wei C.-L."/>
            <person name="Han J."/>
            <person name="Detter J.C."/>
            <person name="Han C."/>
            <person name="Tapia R."/>
            <person name="Davenport K."/>
            <person name="Daligault H."/>
            <person name="Erkkila T."/>
            <person name="Gu W."/>
            <person name="Munk A.C.C."/>
            <person name="Teshima H."/>
            <person name="Xu Y."/>
            <person name="Chain P."/>
            <person name="Chen A."/>
            <person name="Krypides N."/>
            <person name="Mavromatis K."/>
            <person name="Markowitz V."/>
            <person name="Szeto E."/>
            <person name="Ivanova N."/>
            <person name="Mikhailova N."/>
            <person name="Ovchinnikova G."/>
            <person name="Pagani I."/>
            <person name="Pati A."/>
            <person name="Goodwin L."/>
            <person name="Peters L."/>
            <person name="Pitluck S."/>
            <person name="Woyke T."/>
            <person name="Kerfeld C."/>
        </authorList>
    </citation>
    <scope>NUCLEOTIDE SEQUENCE [LARGE SCALE GENOMIC DNA]</scope>
    <source>
        <strain evidence="9 10">PCC 9333</strain>
    </source>
</reference>
<evidence type="ECO:0000256" key="5">
    <source>
        <dbReference type="ARBA" id="ARBA00022989"/>
    </source>
</evidence>
<accession>K9VZT9</accession>
<dbReference type="eggNOG" id="COG2148">
    <property type="taxonomic scope" value="Bacteria"/>
</dbReference>